<dbReference type="EMBL" id="JACTAM010000005">
    <property type="protein sequence ID" value="KAI2664551.1"/>
    <property type="molecule type" value="Genomic_DNA"/>
</dbReference>
<dbReference type="SMART" id="SM00409">
    <property type="entry name" value="IG"/>
    <property type="match status" value="2"/>
</dbReference>
<keyword evidence="12" id="KW-1185">Reference proteome</keyword>
<evidence type="ECO:0000256" key="7">
    <source>
        <dbReference type="ARBA" id="ARBA00023180"/>
    </source>
</evidence>
<keyword evidence="6" id="KW-1015">Disulfide bond</keyword>
<evidence type="ECO:0000256" key="4">
    <source>
        <dbReference type="ARBA" id="ARBA00022989"/>
    </source>
</evidence>
<keyword evidence="4 9" id="KW-1133">Transmembrane helix</keyword>
<keyword evidence="3" id="KW-0732">Signal</keyword>
<evidence type="ECO:0000256" key="6">
    <source>
        <dbReference type="ARBA" id="ARBA00023157"/>
    </source>
</evidence>
<gene>
    <name evidence="11" type="ORF">H4Q32_002788</name>
</gene>
<dbReference type="InterPro" id="IPR000920">
    <property type="entry name" value="Myelin_P0-rel"/>
</dbReference>
<keyword evidence="8" id="KW-0393">Immunoglobulin domain</keyword>
<organism evidence="11 12">
    <name type="scientific">Labeo rohita</name>
    <name type="common">Indian major carp</name>
    <name type="synonym">Cyprinus rohita</name>
    <dbReference type="NCBI Taxonomy" id="84645"/>
    <lineage>
        <taxon>Eukaryota</taxon>
        <taxon>Metazoa</taxon>
        <taxon>Chordata</taxon>
        <taxon>Craniata</taxon>
        <taxon>Vertebrata</taxon>
        <taxon>Euteleostomi</taxon>
        <taxon>Actinopterygii</taxon>
        <taxon>Neopterygii</taxon>
        <taxon>Teleostei</taxon>
        <taxon>Ostariophysi</taxon>
        <taxon>Cypriniformes</taxon>
        <taxon>Cyprinidae</taxon>
        <taxon>Labeoninae</taxon>
        <taxon>Labeonini</taxon>
        <taxon>Labeo</taxon>
    </lineage>
</organism>
<proteinExistence type="predicted"/>
<accession>A0ABQ8MNX4</accession>
<dbReference type="InterPro" id="IPR013783">
    <property type="entry name" value="Ig-like_fold"/>
</dbReference>
<dbReference type="Pfam" id="PF07686">
    <property type="entry name" value="V-set"/>
    <property type="match status" value="1"/>
</dbReference>
<feature type="domain" description="Ig-like" evidence="10">
    <location>
        <begin position="171"/>
        <end position="294"/>
    </location>
</feature>
<evidence type="ECO:0000256" key="8">
    <source>
        <dbReference type="ARBA" id="ARBA00023319"/>
    </source>
</evidence>
<protein>
    <submittedName>
        <fullName evidence="11">Myelin protein zero-like protein 2</fullName>
    </submittedName>
</protein>
<comment type="caution">
    <text evidence="11">The sequence shown here is derived from an EMBL/GenBank/DDBJ whole genome shotgun (WGS) entry which is preliminary data.</text>
</comment>
<dbReference type="InterPro" id="IPR007110">
    <property type="entry name" value="Ig-like_dom"/>
</dbReference>
<dbReference type="PANTHER" id="PTHR13869:SF21">
    <property type="entry name" value="MYELIN PROTEIN ZERO-LIKE PROTEIN 2"/>
    <property type="match status" value="1"/>
</dbReference>
<dbReference type="SUPFAM" id="SSF48726">
    <property type="entry name" value="Immunoglobulin"/>
    <property type="match status" value="2"/>
</dbReference>
<reference evidence="11 12" key="1">
    <citation type="submission" date="2022-01" db="EMBL/GenBank/DDBJ databases">
        <title>A high-quality chromosome-level genome assembly of rohu carp, Labeo rohita.</title>
        <authorList>
            <person name="Arick M.A. II"/>
            <person name="Hsu C.-Y."/>
            <person name="Magbanua Z."/>
            <person name="Pechanova O."/>
            <person name="Grover C."/>
            <person name="Miller E."/>
            <person name="Thrash A."/>
            <person name="Ezzel L."/>
            <person name="Alam S."/>
            <person name="Benzie J."/>
            <person name="Hamilton M."/>
            <person name="Karsi A."/>
            <person name="Lawrence M.L."/>
            <person name="Peterson D.G."/>
        </authorList>
    </citation>
    <scope>NUCLEOTIDE SEQUENCE [LARGE SCALE GENOMIC DNA]</scope>
    <source>
        <strain evidence="12">BAU-BD-2019</strain>
        <tissue evidence="11">Blood</tissue>
    </source>
</reference>
<dbReference type="PANTHER" id="PTHR13869">
    <property type="entry name" value="MYELIN P0 RELATED"/>
    <property type="match status" value="1"/>
</dbReference>
<evidence type="ECO:0000256" key="2">
    <source>
        <dbReference type="ARBA" id="ARBA00022692"/>
    </source>
</evidence>
<dbReference type="InterPro" id="IPR013106">
    <property type="entry name" value="Ig_V-set"/>
</dbReference>
<dbReference type="Proteomes" id="UP000830375">
    <property type="component" value="Unassembled WGS sequence"/>
</dbReference>
<comment type="subcellular location">
    <subcellularLocation>
        <location evidence="1">Membrane</location>
        <topology evidence="1">Single-pass type I membrane protein</topology>
    </subcellularLocation>
</comment>
<keyword evidence="7" id="KW-0325">Glycoprotein</keyword>
<evidence type="ECO:0000313" key="12">
    <source>
        <dbReference type="Proteomes" id="UP000830375"/>
    </source>
</evidence>
<keyword evidence="5 9" id="KW-0472">Membrane</keyword>
<dbReference type="InterPro" id="IPR003599">
    <property type="entry name" value="Ig_sub"/>
</dbReference>
<evidence type="ECO:0000256" key="1">
    <source>
        <dbReference type="ARBA" id="ARBA00004479"/>
    </source>
</evidence>
<evidence type="ECO:0000313" key="11">
    <source>
        <dbReference type="EMBL" id="KAI2664551.1"/>
    </source>
</evidence>
<dbReference type="Gene3D" id="2.60.40.10">
    <property type="entry name" value="Immunoglobulins"/>
    <property type="match status" value="2"/>
</dbReference>
<dbReference type="SMART" id="SM00406">
    <property type="entry name" value="IGv"/>
    <property type="match status" value="2"/>
</dbReference>
<dbReference type="PRINTS" id="PR00213">
    <property type="entry name" value="MYELINP0"/>
</dbReference>
<evidence type="ECO:0000256" key="5">
    <source>
        <dbReference type="ARBA" id="ARBA00023136"/>
    </source>
</evidence>
<keyword evidence="2 9" id="KW-0812">Transmembrane</keyword>
<evidence type="ECO:0000256" key="3">
    <source>
        <dbReference type="ARBA" id="ARBA00022729"/>
    </source>
</evidence>
<evidence type="ECO:0000256" key="9">
    <source>
        <dbReference type="SAM" id="Phobius"/>
    </source>
</evidence>
<evidence type="ECO:0000259" key="10">
    <source>
        <dbReference type="PROSITE" id="PS50835"/>
    </source>
</evidence>
<dbReference type="InterPro" id="IPR036179">
    <property type="entry name" value="Ig-like_dom_sf"/>
</dbReference>
<name>A0ABQ8MNX4_LABRO</name>
<sequence>MKFLMSSELEAVNVTDVWLKCTFKSTHPLSKGIFFLYQGCTYLLDKGIFKVTLYGLGDASITLQNVQFIFNGTYSCQVRNRPDFQGFAGEISLRVVQKGKSRCCETCLKNELEKSFTRPSKPVWQWSEYCWYTANDKHAATCARYIKESSIFSMCRVWIYLLPALCALVLPGVHQVQGMEVITSSELEAANGTDVRLKCTFKSTHPLSEEGVSVSWSFRPLGKTIEESFFLYHGRAYPPDKGTFKGHAVWSGDIMKGDASITLQNVQFIFNGTYSCQVRNPPDFQGFAGEISLRVVQKVSYSEIAILAIAVGGSIGVILLILIIYIVVRVFRRRDDDMGIEMENHKSKDEVL</sequence>
<feature type="transmembrane region" description="Helical" evidence="9">
    <location>
        <begin position="304"/>
        <end position="328"/>
    </location>
</feature>
<dbReference type="PROSITE" id="PS50835">
    <property type="entry name" value="IG_LIKE"/>
    <property type="match status" value="1"/>
</dbReference>